<dbReference type="EMBL" id="JH818386">
    <property type="protein sequence ID" value="EKC39470.1"/>
    <property type="molecule type" value="Genomic_DNA"/>
</dbReference>
<reference evidence="1" key="1">
    <citation type="journal article" date="2012" name="Nature">
        <title>The oyster genome reveals stress adaptation and complexity of shell formation.</title>
        <authorList>
            <person name="Zhang G."/>
            <person name="Fang X."/>
            <person name="Guo X."/>
            <person name="Li L."/>
            <person name="Luo R."/>
            <person name="Xu F."/>
            <person name="Yang P."/>
            <person name="Zhang L."/>
            <person name="Wang X."/>
            <person name="Qi H."/>
            <person name="Xiong Z."/>
            <person name="Que H."/>
            <person name="Xie Y."/>
            <person name="Holland P.W."/>
            <person name="Paps J."/>
            <person name="Zhu Y."/>
            <person name="Wu F."/>
            <person name="Chen Y."/>
            <person name="Wang J."/>
            <person name="Peng C."/>
            <person name="Meng J."/>
            <person name="Yang L."/>
            <person name="Liu J."/>
            <person name="Wen B."/>
            <person name="Zhang N."/>
            <person name="Huang Z."/>
            <person name="Zhu Q."/>
            <person name="Feng Y."/>
            <person name="Mount A."/>
            <person name="Hedgecock D."/>
            <person name="Xu Z."/>
            <person name="Liu Y."/>
            <person name="Domazet-Loso T."/>
            <person name="Du Y."/>
            <person name="Sun X."/>
            <person name="Zhang S."/>
            <person name="Liu B."/>
            <person name="Cheng P."/>
            <person name="Jiang X."/>
            <person name="Li J."/>
            <person name="Fan D."/>
            <person name="Wang W."/>
            <person name="Fu W."/>
            <person name="Wang T."/>
            <person name="Wang B."/>
            <person name="Zhang J."/>
            <person name="Peng Z."/>
            <person name="Li Y."/>
            <person name="Li N."/>
            <person name="Wang J."/>
            <person name="Chen M."/>
            <person name="He Y."/>
            <person name="Tan F."/>
            <person name="Song X."/>
            <person name="Zheng Q."/>
            <person name="Huang R."/>
            <person name="Yang H."/>
            <person name="Du X."/>
            <person name="Chen L."/>
            <person name="Yang M."/>
            <person name="Gaffney P.M."/>
            <person name="Wang S."/>
            <person name="Luo L."/>
            <person name="She Z."/>
            <person name="Ming Y."/>
            <person name="Huang W."/>
            <person name="Zhang S."/>
            <person name="Huang B."/>
            <person name="Zhang Y."/>
            <person name="Qu T."/>
            <person name="Ni P."/>
            <person name="Miao G."/>
            <person name="Wang J."/>
            <person name="Wang Q."/>
            <person name="Steinberg C.E."/>
            <person name="Wang H."/>
            <person name="Li N."/>
            <person name="Qian L."/>
            <person name="Zhang G."/>
            <person name="Li Y."/>
            <person name="Yang H."/>
            <person name="Liu X."/>
            <person name="Wang J."/>
            <person name="Yin Y."/>
            <person name="Wang J."/>
        </authorList>
    </citation>
    <scope>NUCLEOTIDE SEQUENCE [LARGE SCALE GENOMIC DNA]</scope>
    <source>
        <strain evidence="1">05x7-T-G4-1.051#20</strain>
    </source>
</reference>
<proteinExistence type="predicted"/>
<gene>
    <name evidence="1" type="ORF">CGI_10027873</name>
</gene>
<dbReference type="InParanoid" id="K1RDT8"/>
<protein>
    <submittedName>
        <fullName evidence="1">Uncharacterized protein</fullName>
    </submittedName>
</protein>
<dbReference type="HOGENOM" id="CLU_2640512_0_0_1"/>
<accession>K1RDT8</accession>
<organism evidence="1">
    <name type="scientific">Magallana gigas</name>
    <name type="common">Pacific oyster</name>
    <name type="synonym">Crassostrea gigas</name>
    <dbReference type="NCBI Taxonomy" id="29159"/>
    <lineage>
        <taxon>Eukaryota</taxon>
        <taxon>Metazoa</taxon>
        <taxon>Spiralia</taxon>
        <taxon>Lophotrochozoa</taxon>
        <taxon>Mollusca</taxon>
        <taxon>Bivalvia</taxon>
        <taxon>Autobranchia</taxon>
        <taxon>Pteriomorphia</taxon>
        <taxon>Ostreida</taxon>
        <taxon>Ostreoidea</taxon>
        <taxon>Ostreidae</taxon>
        <taxon>Magallana</taxon>
    </lineage>
</organism>
<sequence>MKATCKLRSAAYLPSSNECSGNDCGDVYQFLRDFRNDINELKHSVRELQKKVLGEGPNVLEAVNYFRSDKKFGKCAL</sequence>
<evidence type="ECO:0000313" key="1">
    <source>
        <dbReference type="EMBL" id="EKC39470.1"/>
    </source>
</evidence>
<name>K1RDT8_MAGGI</name>
<dbReference type="AlphaFoldDB" id="K1RDT8"/>